<dbReference type="KEGG" id="gog:C1280_24210"/>
<sequence length="96" mass="10320">MNLKKLDTAVLRSKVAARVPVPICSLGVQYVTDPVVIEEAGCQMIEGRVITMTAWGPSAVAACVPWGLGVSESDVVKSLVACLRYELEKAHDPKRP</sequence>
<keyword evidence="2" id="KW-1185">Reference proteome</keyword>
<evidence type="ECO:0000313" key="1">
    <source>
        <dbReference type="EMBL" id="AWM39802.1"/>
    </source>
</evidence>
<name>A0A2Z3H650_9BACT</name>
<proteinExistence type="predicted"/>
<accession>A0A2Z3H650</accession>
<evidence type="ECO:0000313" key="2">
    <source>
        <dbReference type="Proteomes" id="UP000245802"/>
    </source>
</evidence>
<gene>
    <name evidence="1" type="ORF">C1280_24210</name>
</gene>
<dbReference type="AlphaFoldDB" id="A0A2Z3H650"/>
<organism evidence="1 2">
    <name type="scientific">Gemmata obscuriglobus</name>
    <dbReference type="NCBI Taxonomy" id="114"/>
    <lineage>
        <taxon>Bacteria</taxon>
        <taxon>Pseudomonadati</taxon>
        <taxon>Planctomycetota</taxon>
        <taxon>Planctomycetia</taxon>
        <taxon>Gemmatales</taxon>
        <taxon>Gemmataceae</taxon>
        <taxon>Gemmata</taxon>
    </lineage>
</organism>
<dbReference type="EMBL" id="CP025958">
    <property type="protein sequence ID" value="AWM39802.1"/>
    <property type="molecule type" value="Genomic_DNA"/>
</dbReference>
<dbReference type="RefSeq" id="WP_010035181.1">
    <property type="nucleotide sequence ID" value="NZ_CP025958.1"/>
</dbReference>
<protein>
    <submittedName>
        <fullName evidence="1">Uncharacterized protein</fullName>
    </submittedName>
</protein>
<reference evidence="1 2" key="1">
    <citation type="submission" date="2018-01" db="EMBL/GenBank/DDBJ databases">
        <title>G. obscuriglobus.</title>
        <authorList>
            <person name="Franke J."/>
            <person name="Blomberg W."/>
            <person name="Selmecki A."/>
        </authorList>
    </citation>
    <scope>NUCLEOTIDE SEQUENCE [LARGE SCALE GENOMIC DNA]</scope>
    <source>
        <strain evidence="1 2">DSM 5831</strain>
    </source>
</reference>
<dbReference type="Proteomes" id="UP000245802">
    <property type="component" value="Chromosome"/>
</dbReference>